<feature type="transmembrane region" description="Helical" evidence="6">
    <location>
        <begin position="110"/>
        <end position="131"/>
    </location>
</feature>
<evidence type="ECO:0000256" key="2">
    <source>
        <dbReference type="ARBA" id="ARBA00022692"/>
    </source>
</evidence>
<comment type="caution">
    <text evidence="8">The sequence shown here is derived from an EMBL/GenBank/DDBJ whole genome shotgun (WGS) entry which is preliminary data.</text>
</comment>
<dbReference type="Gene3D" id="1.20.1250.20">
    <property type="entry name" value="MFS general substrate transporter like domains"/>
    <property type="match status" value="1"/>
</dbReference>
<keyword evidence="3 6" id="KW-1133">Transmembrane helix</keyword>
<feature type="region of interest" description="Disordered" evidence="5">
    <location>
        <begin position="529"/>
        <end position="555"/>
    </location>
</feature>
<dbReference type="InterPro" id="IPR005828">
    <property type="entry name" value="MFS_sugar_transport-like"/>
</dbReference>
<dbReference type="CDD" id="cd17317">
    <property type="entry name" value="MFS_SLC22"/>
    <property type="match status" value="1"/>
</dbReference>
<gene>
    <name evidence="8" type="ORF">HOLleu_08624</name>
</gene>
<evidence type="ECO:0000313" key="8">
    <source>
        <dbReference type="EMBL" id="KAJ8045587.1"/>
    </source>
</evidence>
<sequence length="555" mass="62067">MQGAGMKVDEALHLAKPLGRVQFFILVCNCSLSFCASWIYLGSVFFSEAISYKCKTAPEKDVLIGNLSIKEFQSFYCHDGTSQCFGKLDYDTSEHGQSIVTEWDLVCDRASLASVSLSVLHAGLAVGSITFGYTTDKYGRRSMMLFCLVLFNIFSLAETLSPNFIFFVIMRFLCGLTFKGAWLSPTTMMFEYLTPNYRSVIGSIPQIFFSVGLIVMSGVGYLVKDWRPFRAVLMTPTLICLSFFWMLPESVRWQLSKNKVREAERTIQKVAKWNGVMDFPKLVFTDTVLVESIEEGQQRAKATNNNSSFFEIIKPPTVVVTVALGVMWFTFFSVYFGFALSSGSLAGNLYFNFFLNSLVEIPARLLQILVVGRVSRVASSFVCFFGAGLTMTAIVFLRNIDGEWSTAIPVLAFLGKFLITFIFATVLLMTTEVFPTTIRVAGTGFVQACGSIGSISAPLLLYLDTILPNLAFTCLAGIAFLAAFLCCLLPETRNTVQPQTVEDLRELLKNRYISIKTFFNTRRLRRNNWHESRESGEDPSSDGEHDSREVGRSEK</sequence>
<dbReference type="PANTHER" id="PTHR24064">
    <property type="entry name" value="SOLUTE CARRIER FAMILY 22 MEMBER"/>
    <property type="match status" value="1"/>
</dbReference>
<feature type="transmembrane region" description="Helical" evidence="6">
    <location>
        <begin position="469"/>
        <end position="489"/>
    </location>
</feature>
<organism evidence="8 9">
    <name type="scientific">Holothuria leucospilota</name>
    <name type="common">Black long sea cucumber</name>
    <name type="synonym">Mertensiothuria leucospilota</name>
    <dbReference type="NCBI Taxonomy" id="206669"/>
    <lineage>
        <taxon>Eukaryota</taxon>
        <taxon>Metazoa</taxon>
        <taxon>Echinodermata</taxon>
        <taxon>Eleutherozoa</taxon>
        <taxon>Echinozoa</taxon>
        <taxon>Holothuroidea</taxon>
        <taxon>Aspidochirotacea</taxon>
        <taxon>Aspidochirotida</taxon>
        <taxon>Holothuriidae</taxon>
        <taxon>Holothuria</taxon>
    </lineage>
</organism>
<keyword evidence="9" id="KW-1185">Reference proteome</keyword>
<dbReference type="Pfam" id="PF00083">
    <property type="entry name" value="Sugar_tr"/>
    <property type="match status" value="1"/>
</dbReference>
<reference evidence="8" key="1">
    <citation type="submission" date="2021-10" db="EMBL/GenBank/DDBJ databases">
        <title>Tropical sea cucumber genome reveals ecological adaptation and Cuvierian tubules defense mechanism.</title>
        <authorList>
            <person name="Chen T."/>
        </authorList>
    </citation>
    <scope>NUCLEOTIDE SEQUENCE</scope>
    <source>
        <strain evidence="8">Nanhai2018</strain>
        <tissue evidence="8">Muscle</tissue>
    </source>
</reference>
<feature type="transmembrane region" description="Helical" evidence="6">
    <location>
        <begin position="229"/>
        <end position="247"/>
    </location>
</feature>
<dbReference type="GO" id="GO:0022857">
    <property type="term" value="F:transmembrane transporter activity"/>
    <property type="evidence" value="ECO:0007669"/>
    <property type="project" value="InterPro"/>
</dbReference>
<name>A0A9Q1CHQ6_HOLLE</name>
<dbReference type="AlphaFoldDB" id="A0A9Q1CHQ6"/>
<keyword evidence="4 6" id="KW-0472">Membrane</keyword>
<dbReference type="Proteomes" id="UP001152320">
    <property type="component" value="Chromosome 3"/>
</dbReference>
<evidence type="ECO:0000256" key="3">
    <source>
        <dbReference type="ARBA" id="ARBA00022989"/>
    </source>
</evidence>
<feature type="transmembrane region" description="Helical" evidence="6">
    <location>
        <begin position="21"/>
        <end position="41"/>
    </location>
</feature>
<dbReference type="OrthoDB" id="10021984at2759"/>
<keyword evidence="2 6" id="KW-0812">Transmembrane</keyword>
<comment type="subcellular location">
    <subcellularLocation>
        <location evidence="1">Membrane</location>
        <topology evidence="1">Multi-pass membrane protein</topology>
    </subcellularLocation>
</comment>
<evidence type="ECO:0000256" key="1">
    <source>
        <dbReference type="ARBA" id="ARBA00004141"/>
    </source>
</evidence>
<protein>
    <submittedName>
        <fullName evidence="8">Solute carrier family 22 member 3</fullName>
    </submittedName>
</protein>
<dbReference type="InterPro" id="IPR036259">
    <property type="entry name" value="MFS_trans_sf"/>
</dbReference>
<feature type="transmembrane region" description="Helical" evidence="6">
    <location>
        <begin position="318"/>
        <end position="338"/>
    </location>
</feature>
<evidence type="ECO:0000256" key="6">
    <source>
        <dbReference type="SAM" id="Phobius"/>
    </source>
</evidence>
<dbReference type="GO" id="GO:0016020">
    <property type="term" value="C:membrane"/>
    <property type="evidence" value="ECO:0007669"/>
    <property type="project" value="UniProtKB-SubCell"/>
</dbReference>
<feature type="transmembrane region" description="Helical" evidence="6">
    <location>
        <begin position="440"/>
        <end position="463"/>
    </location>
</feature>
<evidence type="ECO:0000256" key="5">
    <source>
        <dbReference type="SAM" id="MobiDB-lite"/>
    </source>
</evidence>
<dbReference type="PROSITE" id="PS50850">
    <property type="entry name" value="MFS"/>
    <property type="match status" value="1"/>
</dbReference>
<feature type="domain" description="Major facilitator superfamily (MFS) profile" evidence="7">
    <location>
        <begin position="63"/>
        <end position="494"/>
    </location>
</feature>
<feature type="transmembrane region" description="Helical" evidence="6">
    <location>
        <begin position="204"/>
        <end position="223"/>
    </location>
</feature>
<evidence type="ECO:0000256" key="4">
    <source>
        <dbReference type="ARBA" id="ARBA00023136"/>
    </source>
</evidence>
<feature type="transmembrane region" description="Helical" evidence="6">
    <location>
        <begin position="377"/>
        <end position="400"/>
    </location>
</feature>
<evidence type="ECO:0000313" key="9">
    <source>
        <dbReference type="Proteomes" id="UP001152320"/>
    </source>
</evidence>
<proteinExistence type="predicted"/>
<feature type="transmembrane region" description="Helical" evidence="6">
    <location>
        <begin position="406"/>
        <end position="428"/>
    </location>
</feature>
<dbReference type="SUPFAM" id="SSF103473">
    <property type="entry name" value="MFS general substrate transporter"/>
    <property type="match status" value="1"/>
</dbReference>
<dbReference type="InterPro" id="IPR020846">
    <property type="entry name" value="MFS_dom"/>
</dbReference>
<evidence type="ECO:0000259" key="7">
    <source>
        <dbReference type="PROSITE" id="PS50850"/>
    </source>
</evidence>
<accession>A0A9Q1CHQ6</accession>
<dbReference type="EMBL" id="JAIZAY010000003">
    <property type="protein sequence ID" value="KAJ8045587.1"/>
    <property type="molecule type" value="Genomic_DNA"/>
</dbReference>